<name>M0I5C3_9EURY</name>
<dbReference type="EMBL" id="AOLN01000018">
    <property type="protein sequence ID" value="ELZ91980.1"/>
    <property type="molecule type" value="Genomic_DNA"/>
</dbReference>
<keyword evidence="3" id="KW-1185">Reference proteome</keyword>
<gene>
    <name evidence="2" type="ORF">C440_16749</name>
</gene>
<dbReference type="PATRIC" id="fig|662479.7.peg.3405"/>
<proteinExistence type="predicted"/>
<evidence type="ECO:0000256" key="1">
    <source>
        <dbReference type="SAM" id="MobiDB-lite"/>
    </source>
</evidence>
<protein>
    <submittedName>
        <fullName evidence="2">Uncharacterized protein</fullName>
    </submittedName>
</protein>
<reference evidence="2 3" key="1">
    <citation type="journal article" date="2014" name="PLoS Genet.">
        <title>Phylogenetically driven sequencing of extremely halophilic archaea reveals strategies for static and dynamic osmo-response.</title>
        <authorList>
            <person name="Becker E.A."/>
            <person name="Seitzer P.M."/>
            <person name="Tritt A."/>
            <person name="Larsen D."/>
            <person name="Krusor M."/>
            <person name="Yao A.I."/>
            <person name="Wu D."/>
            <person name="Madern D."/>
            <person name="Eisen J.A."/>
            <person name="Darling A.E."/>
            <person name="Facciotti M.T."/>
        </authorList>
    </citation>
    <scope>NUCLEOTIDE SEQUENCE [LARGE SCALE GENOMIC DNA]</scope>
    <source>
        <strain evidence="2 3">ATCC BAA-1512</strain>
    </source>
</reference>
<organism evidence="2 3">
    <name type="scientific">Haloferax mucosum ATCC BAA-1512</name>
    <dbReference type="NCBI Taxonomy" id="662479"/>
    <lineage>
        <taxon>Archaea</taxon>
        <taxon>Methanobacteriati</taxon>
        <taxon>Methanobacteriota</taxon>
        <taxon>Stenosarchaea group</taxon>
        <taxon>Halobacteria</taxon>
        <taxon>Halobacteriales</taxon>
        <taxon>Haloferacaceae</taxon>
        <taxon>Haloferax</taxon>
    </lineage>
</organism>
<feature type="compositionally biased region" description="Low complexity" evidence="1">
    <location>
        <begin position="188"/>
        <end position="200"/>
    </location>
</feature>
<accession>M0I5C3</accession>
<evidence type="ECO:0000313" key="3">
    <source>
        <dbReference type="Proteomes" id="UP000011550"/>
    </source>
</evidence>
<dbReference type="AlphaFoldDB" id="M0I5C3"/>
<evidence type="ECO:0000313" key="2">
    <source>
        <dbReference type="EMBL" id="ELZ91980.1"/>
    </source>
</evidence>
<comment type="caution">
    <text evidence="2">The sequence shown here is derived from an EMBL/GenBank/DDBJ whole genome shotgun (WGS) entry which is preliminary data.</text>
</comment>
<sequence>MTPTDFEVGATVIQTFTADHPARLRVRFKNTSETKLSLSGGPVLPFSTIRGEQQDGGARLILIPDERDWITPMDGDGTVLDVPLIPNSRTDGCWTVAYEGTLRKQTSLRTQVSPGESIGHEYTLLNWTADSCLPSGTYSFTDEQLVARGGQSRETRQFGVSFDLSAHLDSNGTVSVDASVPTIRKHTQTSPQSPRSQSSQ</sequence>
<feature type="region of interest" description="Disordered" evidence="1">
    <location>
        <begin position="173"/>
        <end position="200"/>
    </location>
</feature>
<dbReference type="Proteomes" id="UP000011550">
    <property type="component" value="Unassembled WGS sequence"/>
</dbReference>